<evidence type="ECO:0000256" key="1">
    <source>
        <dbReference type="PROSITE-ProRule" id="PRU00533"/>
    </source>
</evidence>
<dbReference type="GO" id="GO:0016740">
    <property type="term" value="F:transferase activity"/>
    <property type="evidence" value="ECO:0007669"/>
    <property type="project" value="InterPro"/>
</dbReference>
<evidence type="ECO:0000313" key="3">
    <source>
        <dbReference type="Proteomes" id="UP000679352"/>
    </source>
</evidence>
<dbReference type="InterPro" id="IPR016181">
    <property type="entry name" value="Acyl_CoA_acyltransferase"/>
</dbReference>
<accession>A0A975PD75</accession>
<organism evidence="2 3">
    <name type="scientific">Gemmobacter fulvus</name>
    <dbReference type="NCBI Taxonomy" id="2840474"/>
    <lineage>
        <taxon>Bacteria</taxon>
        <taxon>Pseudomonadati</taxon>
        <taxon>Pseudomonadota</taxon>
        <taxon>Alphaproteobacteria</taxon>
        <taxon>Rhodobacterales</taxon>
        <taxon>Paracoccaceae</taxon>
        <taxon>Gemmobacter</taxon>
    </lineage>
</organism>
<dbReference type="PROSITE" id="PS51187">
    <property type="entry name" value="AUTOINDUCER_SYNTH_2"/>
    <property type="match status" value="1"/>
</dbReference>
<dbReference type="RefSeq" id="WP_260692232.1">
    <property type="nucleotide sequence ID" value="NZ_CP076365.1"/>
</dbReference>
<sequence>METVIISANRNAQHWDLVRQFLEHRKRIFVEEKGWSLSGHEGLEFDQYDVLGAATYVIVHQDGRICAGARLLRCDTRIGRGALTYSYMIRDAYMAVIDLPTQICQNPPPVDTASWEMTRVMTMDPSIPTLRTLIDAVRDFLLTEGAERLLCLGPPSLMRMGRILGYESFALGEPVSNVNGRYVAFEAKLLGELEVLA</sequence>
<keyword evidence="1" id="KW-0071">Autoinducer synthesis</keyword>
<evidence type="ECO:0000313" key="2">
    <source>
        <dbReference type="EMBL" id="QWK92996.1"/>
    </source>
</evidence>
<keyword evidence="2" id="KW-0614">Plasmid</keyword>
<dbReference type="SUPFAM" id="SSF55729">
    <property type="entry name" value="Acyl-CoA N-acyltransferases (Nat)"/>
    <property type="match status" value="1"/>
</dbReference>
<name>A0A975PD75_9RHOB</name>
<keyword evidence="3" id="KW-1185">Reference proteome</keyword>
<comment type="similarity">
    <text evidence="1">Belongs to the autoinducer synthase family.</text>
</comment>
<proteinExistence type="inferred from homology"/>
<gene>
    <name evidence="2" type="ORF">KM031_21460</name>
</gene>
<reference evidence="2" key="1">
    <citation type="submission" date="2021-06" db="EMBL/GenBank/DDBJ databases">
        <authorList>
            <person name="Lee C.-S."/>
            <person name="Jin L."/>
        </authorList>
    </citation>
    <scope>NUCLEOTIDE SEQUENCE</scope>
    <source>
        <strain evidence="2">Con5</strain>
        <plasmid evidence="2">p4</plasmid>
    </source>
</reference>
<dbReference type="AlphaFoldDB" id="A0A975PD75"/>
<keyword evidence="1" id="KW-0673">Quorum sensing</keyword>
<dbReference type="Gene3D" id="3.40.630.30">
    <property type="match status" value="1"/>
</dbReference>
<dbReference type="GO" id="GO:0009372">
    <property type="term" value="P:quorum sensing"/>
    <property type="evidence" value="ECO:0007669"/>
    <property type="project" value="UniProtKB-UniRule"/>
</dbReference>
<dbReference type="Pfam" id="PF00765">
    <property type="entry name" value="Autoind_synth"/>
    <property type="match status" value="1"/>
</dbReference>
<protein>
    <recommendedName>
        <fullName evidence="4">Acyl-homoserine-lactone synthase</fullName>
    </recommendedName>
</protein>
<evidence type="ECO:0008006" key="4">
    <source>
        <dbReference type="Google" id="ProtNLM"/>
    </source>
</evidence>
<dbReference type="KEGG" id="gfu:KM031_21460"/>
<geneLocation type="plasmid" evidence="2 3">
    <name>p4</name>
</geneLocation>
<dbReference type="Proteomes" id="UP000679352">
    <property type="component" value="Plasmid p4"/>
</dbReference>
<dbReference type="EMBL" id="CP076365">
    <property type="protein sequence ID" value="QWK92996.1"/>
    <property type="molecule type" value="Genomic_DNA"/>
</dbReference>
<dbReference type="InterPro" id="IPR001690">
    <property type="entry name" value="Autoind_synthase"/>
</dbReference>